<evidence type="ECO:0000313" key="2">
    <source>
        <dbReference type="EMBL" id="EME78519.1"/>
    </source>
</evidence>
<protein>
    <submittedName>
        <fullName evidence="2">Uncharacterized protein</fullName>
    </submittedName>
</protein>
<proteinExistence type="predicted"/>
<keyword evidence="3" id="KW-1185">Reference proteome</keyword>
<gene>
    <name evidence="2" type="ORF">MYCFIDRAFT_216677</name>
</gene>
<dbReference type="EMBL" id="KB446563">
    <property type="protein sequence ID" value="EME78519.1"/>
    <property type="molecule type" value="Genomic_DNA"/>
</dbReference>
<organism evidence="2 3">
    <name type="scientific">Pseudocercospora fijiensis (strain CIRAD86)</name>
    <name type="common">Black leaf streak disease fungus</name>
    <name type="synonym">Mycosphaerella fijiensis</name>
    <dbReference type="NCBI Taxonomy" id="383855"/>
    <lineage>
        <taxon>Eukaryota</taxon>
        <taxon>Fungi</taxon>
        <taxon>Dikarya</taxon>
        <taxon>Ascomycota</taxon>
        <taxon>Pezizomycotina</taxon>
        <taxon>Dothideomycetes</taxon>
        <taxon>Dothideomycetidae</taxon>
        <taxon>Mycosphaerellales</taxon>
        <taxon>Mycosphaerellaceae</taxon>
        <taxon>Pseudocercospora</taxon>
    </lineage>
</organism>
<dbReference type="OrthoDB" id="3646580at2759"/>
<sequence length="440" mass="48247">MKGKNAMITANGAQSVASPSKKRKQELDTTAASILIPKKLKVAAPTGGSSEDDITTAFAAPPTQFASTANISQPLQGQKRKASEEEDIAPQPKKGKLSGSAIKMPTKASSSTPAASKQPIVKKYVGGELVSTSLLKKGAKIGASLGKAPAKGSISVPTPPQPVPSKKGKPQKKAPLGPILAAAKHLISPPSRVVEQSCDLLHKIPLEIRDRIWELVVANEDNIKLLGKEADTGAVKLPRPALFRVCRQTRFEVWDTYHKTNSFETDSTNVANAFLKQVGVTHYTDENKDKHYPGLVLLKNLYITDPFKVKKDQVDLYIQENGPRGRSATRLPSFETDQTARSLRDVRRCMMAIKYALSRKGLRKDVVKMQMLVHDQNDVLSFVQTHIFESDRFIEIPAVWTWVTLEDVDAHQYRTLTADRRDIKFTAVQPPSNGALTTQA</sequence>
<dbReference type="GeneID" id="19338297"/>
<reference evidence="2 3" key="1">
    <citation type="journal article" date="2012" name="PLoS Pathog.">
        <title>Diverse lifestyles and strategies of plant pathogenesis encoded in the genomes of eighteen Dothideomycetes fungi.</title>
        <authorList>
            <person name="Ohm R.A."/>
            <person name="Feau N."/>
            <person name="Henrissat B."/>
            <person name="Schoch C.L."/>
            <person name="Horwitz B.A."/>
            <person name="Barry K.W."/>
            <person name="Condon B.J."/>
            <person name="Copeland A.C."/>
            <person name="Dhillon B."/>
            <person name="Glaser F."/>
            <person name="Hesse C.N."/>
            <person name="Kosti I."/>
            <person name="LaButti K."/>
            <person name="Lindquist E.A."/>
            <person name="Lucas S."/>
            <person name="Salamov A.A."/>
            <person name="Bradshaw R.E."/>
            <person name="Ciuffetti L."/>
            <person name="Hamelin R.C."/>
            <person name="Kema G.H.J."/>
            <person name="Lawrence C."/>
            <person name="Scott J.A."/>
            <person name="Spatafora J.W."/>
            <person name="Turgeon B.G."/>
            <person name="de Wit P.J.G.M."/>
            <person name="Zhong S."/>
            <person name="Goodwin S.B."/>
            <person name="Grigoriev I.V."/>
        </authorList>
    </citation>
    <scope>NUCLEOTIDE SEQUENCE [LARGE SCALE GENOMIC DNA]</scope>
    <source>
        <strain evidence="2 3">CIRAD86</strain>
    </source>
</reference>
<evidence type="ECO:0000313" key="3">
    <source>
        <dbReference type="Proteomes" id="UP000016932"/>
    </source>
</evidence>
<dbReference type="RefSeq" id="XP_007930882.1">
    <property type="nucleotide sequence ID" value="XM_007932691.1"/>
</dbReference>
<dbReference type="HOGENOM" id="CLU_622759_0_0_1"/>
<dbReference type="KEGG" id="pfj:MYCFIDRAFT_216677"/>
<dbReference type="Proteomes" id="UP000016932">
    <property type="component" value="Unassembled WGS sequence"/>
</dbReference>
<accession>M2ZHA2</accession>
<feature type="compositionally biased region" description="Low complexity" evidence="1">
    <location>
        <begin position="55"/>
        <end position="69"/>
    </location>
</feature>
<feature type="region of interest" description="Disordered" evidence="1">
    <location>
        <begin position="146"/>
        <end position="174"/>
    </location>
</feature>
<evidence type="ECO:0000256" key="1">
    <source>
        <dbReference type="SAM" id="MobiDB-lite"/>
    </source>
</evidence>
<feature type="compositionally biased region" description="Low complexity" evidence="1">
    <location>
        <begin position="105"/>
        <end position="117"/>
    </location>
</feature>
<dbReference type="VEuPathDB" id="FungiDB:MYCFIDRAFT_216677"/>
<name>M2ZHA2_PSEFD</name>
<feature type="region of interest" description="Disordered" evidence="1">
    <location>
        <begin position="1"/>
        <end position="117"/>
    </location>
</feature>
<dbReference type="AlphaFoldDB" id="M2ZHA2"/>